<accession>A0A4Y2BTY7</accession>
<protein>
    <submittedName>
        <fullName evidence="1">Uncharacterized protein</fullName>
    </submittedName>
</protein>
<evidence type="ECO:0000313" key="1">
    <source>
        <dbReference type="EMBL" id="GBL94766.1"/>
    </source>
</evidence>
<keyword evidence="2" id="KW-1185">Reference proteome</keyword>
<dbReference type="AlphaFoldDB" id="A0A4Y2BTY7"/>
<reference evidence="1 2" key="1">
    <citation type="journal article" date="2019" name="Sci. Rep.">
        <title>Orb-weaving spider Araneus ventricosus genome elucidates the spidroin gene catalogue.</title>
        <authorList>
            <person name="Kono N."/>
            <person name="Nakamura H."/>
            <person name="Ohtoshi R."/>
            <person name="Moran D.A.P."/>
            <person name="Shinohara A."/>
            <person name="Yoshida Y."/>
            <person name="Fujiwara M."/>
            <person name="Mori M."/>
            <person name="Tomita M."/>
            <person name="Arakawa K."/>
        </authorList>
    </citation>
    <scope>NUCLEOTIDE SEQUENCE [LARGE SCALE GENOMIC DNA]</scope>
</reference>
<organism evidence="1 2">
    <name type="scientific">Araneus ventricosus</name>
    <name type="common">Orbweaver spider</name>
    <name type="synonym">Epeira ventricosa</name>
    <dbReference type="NCBI Taxonomy" id="182803"/>
    <lineage>
        <taxon>Eukaryota</taxon>
        <taxon>Metazoa</taxon>
        <taxon>Ecdysozoa</taxon>
        <taxon>Arthropoda</taxon>
        <taxon>Chelicerata</taxon>
        <taxon>Arachnida</taxon>
        <taxon>Araneae</taxon>
        <taxon>Araneomorphae</taxon>
        <taxon>Entelegynae</taxon>
        <taxon>Araneoidea</taxon>
        <taxon>Araneidae</taxon>
        <taxon>Araneus</taxon>
    </lineage>
</organism>
<name>A0A4Y2BTY7_ARAVE</name>
<comment type="caution">
    <text evidence="1">The sequence shown here is derived from an EMBL/GenBank/DDBJ whole genome shotgun (WGS) entry which is preliminary data.</text>
</comment>
<proteinExistence type="predicted"/>
<gene>
    <name evidence="1" type="ORF">AVEN_244749_1</name>
</gene>
<sequence length="83" mass="8900">MGQQTDLLCIAGESHNISCTKNIPAYFFYYVTACGLMIPSILVDSKPDGILSVSKTRDNCNGECAMPSTSKRLVAILDGARAI</sequence>
<dbReference type="EMBL" id="BGPR01000105">
    <property type="protein sequence ID" value="GBL94766.1"/>
    <property type="molecule type" value="Genomic_DNA"/>
</dbReference>
<evidence type="ECO:0000313" key="2">
    <source>
        <dbReference type="Proteomes" id="UP000499080"/>
    </source>
</evidence>
<dbReference type="Proteomes" id="UP000499080">
    <property type="component" value="Unassembled WGS sequence"/>
</dbReference>